<evidence type="ECO:0000313" key="1">
    <source>
        <dbReference type="EMBL" id="QDT54915.1"/>
    </source>
</evidence>
<dbReference type="AlphaFoldDB" id="A0A517SFL3"/>
<evidence type="ECO:0000313" key="2">
    <source>
        <dbReference type="Proteomes" id="UP000315700"/>
    </source>
</evidence>
<reference evidence="1 2" key="1">
    <citation type="submission" date="2019-02" db="EMBL/GenBank/DDBJ databases">
        <title>Deep-cultivation of Planctomycetes and their phenomic and genomic characterization uncovers novel biology.</title>
        <authorList>
            <person name="Wiegand S."/>
            <person name="Jogler M."/>
            <person name="Boedeker C."/>
            <person name="Pinto D."/>
            <person name="Vollmers J."/>
            <person name="Rivas-Marin E."/>
            <person name="Kohn T."/>
            <person name="Peeters S.H."/>
            <person name="Heuer A."/>
            <person name="Rast P."/>
            <person name="Oberbeckmann S."/>
            <person name="Bunk B."/>
            <person name="Jeske O."/>
            <person name="Meyerdierks A."/>
            <person name="Storesund J.E."/>
            <person name="Kallscheuer N."/>
            <person name="Luecker S."/>
            <person name="Lage O.M."/>
            <person name="Pohl T."/>
            <person name="Merkel B.J."/>
            <person name="Hornburger P."/>
            <person name="Mueller R.-W."/>
            <person name="Bruemmer F."/>
            <person name="Labrenz M."/>
            <person name="Spormann A.M."/>
            <person name="Op den Camp H."/>
            <person name="Overmann J."/>
            <person name="Amann R."/>
            <person name="Jetten M.S.M."/>
            <person name="Mascher T."/>
            <person name="Medema M.H."/>
            <person name="Devos D.P."/>
            <person name="Kaster A.-K."/>
            <person name="Ovreas L."/>
            <person name="Rohde M."/>
            <person name="Galperin M.Y."/>
            <person name="Jogler C."/>
        </authorList>
    </citation>
    <scope>NUCLEOTIDE SEQUENCE [LARGE SCALE GENOMIC DNA]</scope>
    <source>
        <strain evidence="1 2">Pan44</strain>
    </source>
</reference>
<dbReference type="SUPFAM" id="SSF81301">
    <property type="entry name" value="Nucleotidyltransferase"/>
    <property type="match status" value="1"/>
</dbReference>
<organism evidence="1 2">
    <name type="scientific">Caulifigura coniformis</name>
    <dbReference type="NCBI Taxonomy" id="2527983"/>
    <lineage>
        <taxon>Bacteria</taxon>
        <taxon>Pseudomonadati</taxon>
        <taxon>Planctomycetota</taxon>
        <taxon>Planctomycetia</taxon>
        <taxon>Planctomycetales</taxon>
        <taxon>Planctomycetaceae</taxon>
        <taxon>Caulifigura</taxon>
    </lineage>
</organism>
<dbReference type="EMBL" id="CP036271">
    <property type="protein sequence ID" value="QDT54915.1"/>
    <property type="molecule type" value="Genomic_DNA"/>
</dbReference>
<dbReference type="Gene3D" id="3.30.460.40">
    <property type="match status" value="1"/>
</dbReference>
<dbReference type="InterPro" id="IPR043519">
    <property type="entry name" value="NT_sf"/>
</dbReference>
<dbReference type="KEGG" id="ccos:Pan44_29550"/>
<proteinExistence type="predicted"/>
<gene>
    <name evidence="1" type="ORF">Pan44_29550</name>
</gene>
<protein>
    <submittedName>
        <fullName evidence="1">Uncharacterized protein</fullName>
    </submittedName>
</protein>
<dbReference type="InParanoid" id="A0A517SFL3"/>
<dbReference type="RefSeq" id="WP_145030730.1">
    <property type="nucleotide sequence ID" value="NZ_CP036271.1"/>
</dbReference>
<dbReference type="OrthoDB" id="268376at2"/>
<name>A0A517SFL3_9PLAN</name>
<accession>A0A517SFL3</accession>
<dbReference type="Proteomes" id="UP000315700">
    <property type="component" value="Chromosome"/>
</dbReference>
<sequence length="196" mass="21563">MATTDYGSVSWERMIGAVEKVRQRLLRATAALEQAGVPYAVIGGNAVAAWVSTIDEAAVRNTADVDLLLNRADLPAAIVALESAGFFHRHAADVTMFLDGPEGKFRDAVHVIFANEKVRQEYSATAPSIDERIRDKSFDLVSLDALVRMKLTSFRDKDRTHLRDMLEVGLIDSSWISHLSPELGGRLQELIDTPDG</sequence>
<keyword evidence="2" id="KW-1185">Reference proteome</keyword>